<keyword evidence="1" id="KW-1133">Transmembrane helix</keyword>
<dbReference type="OrthoDB" id="3360032at2759"/>
<dbReference type="Proteomes" id="UP000078576">
    <property type="component" value="Unassembled WGS sequence"/>
</dbReference>
<reference evidence="4" key="1">
    <citation type="submission" date="2014-12" db="EMBL/GenBank/DDBJ databases">
        <title>Genome Sequence of Valsa Canker Pathogens Uncovers a Specific Adaption of Colonization on Woody Bark.</title>
        <authorList>
            <person name="Yin Z."/>
            <person name="Liu H."/>
            <person name="Gao X."/>
            <person name="Li Z."/>
            <person name="Song N."/>
            <person name="Ke X."/>
            <person name="Dai Q."/>
            <person name="Wu Y."/>
            <person name="Sun Y."/>
            <person name="Xu J.-R."/>
            <person name="Kang Z.K."/>
            <person name="Wang L."/>
            <person name="Huang L."/>
        </authorList>
    </citation>
    <scope>NUCLEOTIDE SEQUENCE [LARGE SCALE GENOMIC DNA]</scope>
    <source>
        <strain evidence="4">SXYL134</strain>
    </source>
</reference>
<feature type="signal peptide" evidence="2">
    <location>
        <begin position="1"/>
        <end position="20"/>
    </location>
</feature>
<dbReference type="GO" id="GO:0005789">
    <property type="term" value="C:endoplasmic reticulum membrane"/>
    <property type="evidence" value="ECO:0007669"/>
    <property type="project" value="TreeGrafter"/>
</dbReference>
<keyword evidence="1" id="KW-0472">Membrane</keyword>
<accession>A0A194VDZ6</accession>
<keyword evidence="4" id="KW-1185">Reference proteome</keyword>
<evidence type="ECO:0000256" key="2">
    <source>
        <dbReference type="SAM" id="SignalP"/>
    </source>
</evidence>
<organism evidence="3 4">
    <name type="scientific">Cytospora mali</name>
    <name type="common">Apple Valsa canker fungus</name>
    <name type="synonym">Valsa mali</name>
    <dbReference type="NCBI Taxonomy" id="578113"/>
    <lineage>
        <taxon>Eukaryota</taxon>
        <taxon>Fungi</taxon>
        <taxon>Dikarya</taxon>
        <taxon>Ascomycota</taxon>
        <taxon>Pezizomycotina</taxon>
        <taxon>Sordariomycetes</taxon>
        <taxon>Sordariomycetidae</taxon>
        <taxon>Diaporthales</taxon>
        <taxon>Cytosporaceae</taxon>
        <taxon>Cytospora</taxon>
    </lineage>
</organism>
<keyword evidence="2" id="KW-0732">Signal</keyword>
<dbReference type="InterPro" id="IPR019433">
    <property type="entry name" value="GPI_ManTrfase_II_coact_Pga1"/>
</dbReference>
<dbReference type="PANTHER" id="PTHR28022">
    <property type="entry name" value="GPI MANNOSYLTRANSFERASE 2 SUBUNIT PGA1"/>
    <property type="match status" value="1"/>
</dbReference>
<sequence length="248" mass="27624">MVPQLLLCLFMGMGIPPVSANVEKTIFLGPEPVNIPQQHPTLSDLNIDLLTPETWSLRTHLEAIFPTAGSEKGKSTWLILDNLTESQRYEVRICWLATQPTEFHLETYTLPTVFETPELITSLYNYSITRQPPPPSTDGGDKEGNSPAFKERQSSILFLRIDAAADYFSTNRTLMEHPEPVVVDIILDPFVLNVLPRTLVPTVGYVVCIAALSWVLSTRLTMPWVRGLMVGGGGGDSSMVAEQERKRQ</sequence>
<dbReference type="GO" id="GO:0031501">
    <property type="term" value="C:mannosyltransferase complex"/>
    <property type="evidence" value="ECO:0007669"/>
    <property type="project" value="TreeGrafter"/>
</dbReference>
<evidence type="ECO:0000313" key="4">
    <source>
        <dbReference type="Proteomes" id="UP000078576"/>
    </source>
</evidence>
<dbReference type="PANTHER" id="PTHR28022:SF1">
    <property type="entry name" value="GPI MANNOSYLTRANSFERASE 2 SUBUNIT PGA1"/>
    <property type="match status" value="1"/>
</dbReference>
<dbReference type="AlphaFoldDB" id="A0A194VDZ6"/>
<dbReference type="GO" id="GO:0006506">
    <property type="term" value="P:GPI anchor biosynthetic process"/>
    <property type="evidence" value="ECO:0007669"/>
    <property type="project" value="TreeGrafter"/>
</dbReference>
<proteinExistence type="predicted"/>
<feature type="transmembrane region" description="Helical" evidence="1">
    <location>
        <begin position="198"/>
        <end position="216"/>
    </location>
</feature>
<feature type="chain" id="PRO_5008266431" evidence="2">
    <location>
        <begin position="21"/>
        <end position="248"/>
    </location>
</feature>
<name>A0A194VDZ6_CYTMA</name>
<dbReference type="EMBL" id="KN714799">
    <property type="protein sequence ID" value="KUI62108.1"/>
    <property type="molecule type" value="Genomic_DNA"/>
</dbReference>
<keyword evidence="1" id="KW-0812">Transmembrane</keyword>
<evidence type="ECO:0000313" key="3">
    <source>
        <dbReference type="EMBL" id="KUI62108.1"/>
    </source>
</evidence>
<dbReference type="Pfam" id="PF10333">
    <property type="entry name" value="Pga1"/>
    <property type="match status" value="1"/>
</dbReference>
<evidence type="ECO:0000256" key="1">
    <source>
        <dbReference type="SAM" id="Phobius"/>
    </source>
</evidence>
<dbReference type="GO" id="GO:0000030">
    <property type="term" value="F:mannosyltransferase activity"/>
    <property type="evidence" value="ECO:0007669"/>
    <property type="project" value="TreeGrafter"/>
</dbReference>
<gene>
    <name evidence="3" type="ORF">VP1G_09236</name>
</gene>
<protein>
    <submittedName>
        <fullName evidence="3">Uncharacterized protein</fullName>
    </submittedName>
</protein>